<sequence length="63" mass="7375">MIIKDLILELNKETDTDIVFFVTLDSDGMTRTSSPVRIKNDLRLRDGKRCVYVYTFEDDEQSD</sequence>
<organism evidence="1">
    <name type="scientific">marine sediment metagenome</name>
    <dbReference type="NCBI Taxonomy" id="412755"/>
    <lineage>
        <taxon>unclassified sequences</taxon>
        <taxon>metagenomes</taxon>
        <taxon>ecological metagenomes</taxon>
    </lineage>
</organism>
<gene>
    <name evidence="1" type="ORF">LCGC14_2900750</name>
</gene>
<evidence type="ECO:0000313" key="1">
    <source>
        <dbReference type="EMBL" id="KKK72749.1"/>
    </source>
</evidence>
<protein>
    <submittedName>
        <fullName evidence="1">Uncharacterized protein</fullName>
    </submittedName>
</protein>
<comment type="caution">
    <text evidence="1">The sequence shown here is derived from an EMBL/GenBank/DDBJ whole genome shotgun (WGS) entry which is preliminary data.</text>
</comment>
<reference evidence="1" key="1">
    <citation type="journal article" date="2015" name="Nature">
        <title>Complex archaea that bridge the gap between prokaryotes and eukaryotes.</title>
        <authorList>
            <person name="Spang A."/>
            <person name="Saw J.H."/>
            <person name="Jorgensen S.L."/>
            <person name="Zaremba-Niedzwiedzka K."/>
            <person name="Martijn J."/>
            <person name="Lind A.E."/>
            <person name="van Eijk R."/>
            <person name="Schleper C."/>
            <person name="Guy L."/>
            <person name="Ettema T.J."/>
        </authorList>
    </citation>
    <scope>NUCLEOTIDE SEQUENCE</scope>
</reference>
<name>A0A0F9A2B7_9ZZZZ</name>
<dbReference type="EMBL" id="LAZR01057102">
    <property type="protein sequence ID" value="KKK72749.1"/>
    <property type="molecule type" value="Genomic_DNA"/>
</dbReference>
<proteinExistence type="predicted"/>
<accession>A0A0F9A2B7</accession>
<dbReference type="AlphaFoldDB" id="A0A0F9A2B7"/>